<name>A0A511DAW0_9PSEU</name>
<dbReference type="AlphaFoldDB" id="A0A511DAW0"/>
<dbReference type="InterPro" id="IPR051448">
    <property type="entry name" value="CdaR-like_regulators"/>
</dbReference>
<evidence type="ECO:0000259" key="1">
    <source>
        <dbReference type="Pfam" id="PF07905"/>
    </source>
</evidence>
<comment type="caution">
    <text evidence="3">The sequence shown here is derived from an EMBL/GenBank/DDBJ whole genome shotgun (WGS) entry which is preliminary data.</text>
</comment>
<feature type="domain" description="PucR C-terminal helix-turn-helix" evidence="2">
    <location>
        <begin position="444"/>
        <end position="501"/>
    </location>
</feature>
<accession>A0A511DAW0</accession>
<proteinExistence type="predicted"/>
<evidence type="ECO:0000313" key="3">
    <source>
        <dbReference type="EMBL" id="GEL21946.1"/>
    </source>
</evidence>
<protein>
    <recommendedName>
        <fullName evidence="5">PucR family transcriptional regulator</fullName>
    </recommendedName>
</protein>
<dbReference type="Proteomes" id="UP000321685">
    <property type="component" value="Unassembled WGS sequence"/>
</dbReference>
<dbReference type="RefSeq" id="WP_186816731.1">
    <property type="nucleotide sequence ID" value="NZ_BJVJ01000005.1"/>
</dbReference>
<dbReference type="Pfam" id="PF07905">
    <property type="entry name" value="PucR"/>
    <property type="match status" value="1"/>
</dbReference>
<dbReference type="InterPro" id="IPR012914">
    <property type="entry name" value="PucR_dom"/>
</dbReference>
<dbReference type="InterPro" id="IPR042070">
    <property type="entry name" value="PucR_C-HTH_sf"/>
</dbReference>
<organism evidence="3 4">
    <name type="scientific">Pseudonocardia sulfidoxydans NBRC 16205</name>
    <dbReference type="NCBI Taxonomy" id="1223511"/>
    <lineage>
        <taxon>Bacteria</taxon>
        <taxon>Bacillati</taxon>
        <taxon>Actinomycetota</taxon>
        <taxon>Actinomycetes</taxon>
        <taxon>Pseudonocardiales</taxon>
        <taxon>Pseudonocardiaceae</taxon>
        <taxon>Pseudonocardia</taxon>
    </lineage>
</organism>
<dbReference type="Gene3D" id="1.10.10.2840">
    <property type="entry name" value="PucR C-terminal helix-turn-helix domain"/>
    <property type="match status" value="1"/>
</dbReference>
<dbReference type="Pfam" id="PF13556">
    <property type="entry name" value="HTH_30"/>
    <property type="match status" value="1"/>
</dbReference>
<evidence type="ECO:0008006" key="5">
    <source>
        <dbReference type="Google" id="ProtNLM"/>
    </source>
</evidence>
<dbReference type="PANTHER" id="PTHR33744">
    <property type="entry name" value="CARBOHYDRATE DIACID REGULATOR"/>
    <property type="match status" value="1"/>
</dbReference>
<evidence type="ECO:0000313" key="4">
    <source>
        <dbReference type="Proteomes" id="UP000321685"/>
    </source>
</evidence>
<feature type="domain" description="Purine catabolism PurC-like" evidence="1">
    <location>
        <begin position="23"/>
        <end position="123"/>
    </location>
</feature>
<reference evidence="3 4" key="1">
    <citation type="submission" date="2019-07" db="EMBL/GenBank/DDBJ databases">
        <title>Whole genome shotgun sequence of Pseudonocardia sulfidoxydans NBRC 16205.</title>
        <authorList>
            <person name="Hosoyama A."/>
            <person name="Uohara A."/>
            <person name="Ohji S."/>
            <person name="Ichikawa N."/>
        </authorList>
    </citation>
    <scope>NUCLEOTIDE SEQUENCE [LARGE SCALE GENOMIC DNA]</scope>
    <source>
        <strain evidence="3 4">NBRC 16205</strain>
    </source>
</reference>
<gene>
    <name evidence="3" type="ORF">PSU4_09000</name>
</gene>
<dbReference type="InterPro" id="IPR025736">
    <property type="entry name" value="PucR_C-HTH_dom"/>
</dbReference>
<evidence type="ECO:0000259" key="2">
    <source>
        <dbReference type="Pfam" id="PF13556"/>
    </source>
</evidence>
<sequence>MPATLDDLISDRSLGLRPACPSADLDREVSWAHSSELADPTRYLDGGELLLTTGLPIRATDPAVYAGRLAAHGLAGLGFGTGLGWATVPAELAAACERVRLPLLEVPERTPFIAITKAVSAALASDAYTQVVRSDEAQRALTTAALHGAGTTGVLRTLATLLDAWALVVDATHTVRHAAPRGAGRRAAGLRAEVRRVLARRGATSATLCADDGHVVLQTLRLPGRGVLAVGRATPFSPVDKQVIGSAVSVLTLLHARGGAVARAERDLRAALLELMLAAPGAGAADIAEPLWGRPPGAGAHAVALRRRDGRTDDLLDALEGRDRRPPFAAARGDAVVVLAEPAETEAVLRAAAAWPDVHAGVSDPVVDDPTPAAAPGRTPVGQAVDQAVHALDAAHRRHLPLVRFGELAGAGLHELVPAGDAAGFAESLLRPLVRHDEHRRGELVESVRAWLTHHGQWDPAATALGVHRHTLRTRIDKAARLLDRDLDSPGVRAELWFALQV</sequence>
<dbReference type="EMBL" id="BJVJ01000005">
    <property type="protein sequence ID" value="GEL21946.1"/>
    <property type="molecule type" value="Genomic_DNA"/>
</dbReference>
<keyword evidence="4" id="KW-1185">Reference proteome</keyword>
<dbReference type="PANTHER" id="PTHR33744:SF1">
    <property type="entry name" value="DNA-BINDING TRANSCRIPTIONAL ACTIVATOR ADER"/>
    <property type="match status" value="1"/>
</dbReference>